<dbReference type="Pfam" id="PF00216">
    <property type="entry name" value="Bac_DNA_binding"/>
    <property type="match status" value="1"/>
</dbReference>
<dbReference type="PANTHER" id="PTHR33175">
    <property type="entry name" value="DNA-BINDING PROTEIN HU"/>
    <property type="match status" value="1"/>
</dbReference>
<comment type="similarity">
    <text evidence="1 8">Belongs to the bacterial histone-like protein family.</text>
</comment>
<dbReference type="GO" id="GO:0003677">
    <property type="term" value="F:DNA binding"/>
    <property type="evidence" value="ECO:0007669"/>
    <property type="project" value="UniProtKB-KW"/>
</dbReference>
<evidence type="ECO:0000256" key="6">
    <source>
        <dbReference type="ARBA" id="ARBA00023163"/>
    </source>
</evidence>
<protein>
    <recommendedName>
        <fullName evidence="2">Integration host factor subunit alpha</fullName>
    </recommendedName>
</protein>
<dbReference type="PRINTS" id="PR01727">
    <property type="entry name" value="DNABINDINGHU"/>
</dbReference>
<organism evidence="9 10">
    <name type="scientific">Candidatus Desulfatibia vada</name>
    <dbReference type="NCBI Taxonomy" id="2841696"/>
    <lineage>
        <taxon>Bacteria</taxon>
        <taxon>Pseudomonadati</taxon>
        <taxon>Thermodesulfobacteriota</taxon>
        <taxon>Desulfobacteria</taxon>
        <taxon>Desulfobacterales</taxon>
        <taxon>Desulfobacterales incertae sedis</taxon>
        <taxon>Candidatus Desulfatibia</taxon>
    </lineage>
</organism>
<sequence length="93" mass="10338">MAFTKADLIKAVMNKNGYDQRQATETVETLLEIMKRTLASGDDLLISGFGKFCVKAKQERRGRNPATGGSMMLPPRKVATFRCSGKLRERVNS</sequence>
<keyword evidence="6" id="KW-0804">Transcription</keyword>
<dbReference type="AlphaFoldDB" id="A0A8J6P6C0"/>
<evidence type="ECO:0000256" key="7">
    <source>
        <dbReference type="ARBA" id="ARBA00023172"/>
    </source>
</evidence>
<keyword evidence="7" id="KW-0233">DNA recombination</keyword>
<reference evidence="9 10" key="1">
    <citation type="submission" date="2020-08" db="EMBL/GenBank/DDBJ databases">
        <title>Bridging the membrane lipid divide: bacteria of the FCB group superphylum have the potential to synthesize archaeal ether lipids.</title>
        <authorList>
            <person name="Villanueva L."/>
            <person name="Von Meijenfeldt F.A.B."/>
            <person name="Westbye A.B."/>
            <person name="Yadav S."/>
            <person name="Hopmans E.C."/>
            <person name="Dutilh B.E."/>
            <person name="Sinninghe Damste J.S."/>
        </authorList>
    </citation>
    <scope>NUCLEOTIDE SEQUENCE [LARGE SCALE GENOMIC DNA]</scope>
    <source>
        <strain evidence="9">NIOZ-UU17</strain>
    </source>
</reference>
<dbReference type="Proteomes" id="UP000605201">
    <property type="component" value="Unassembled WGS sequence"/>
</dbReference>
<evidence type="ECO:0000256" key="4">
    <source>
        <dbReference type="ARBA" id="ARBA00023015"/>
    </source>
</evidence>
<evidence type="ECO:0000256" key="2">
    <source>
        <dbReference type="ARBA" id="ARBA00018329"/>
    </source>
</evidence>
<dbReference type="EMBL" id="JACNIG010000450">
    <property type="protein sequence ID" value="MBC8434507.1"/>
    <property type="molecule type" value="Genomic_DNA"/>
</dbReference>
<dbReference type="PANTHER" id="PTHR33175:SF2">
    <property type="entry name" value="INTEGRATION HOST FACTOR SUBUNIT ALPHA"/>
    <property type="match status" value="1"/>
</dbReference>
<dbReference type="InterPro" id="IPR005684">
    <property type="entry name" value="IHF_alpha"/>
</dbReference>
<dbReference type="GO" id="GO:0005829">
    <property type="term" value="C:cytosol"/>
    <property type="evidence" value="ECO:0007669"/>
    <property type="project" value="TreeGrafter"/>
</dbReference>
<evidence type="ECO:0000313" key="9">
    <source>
        <dbReference type="EMBL" id="MBC8434507.1"/>
    </source>
</evidence>
<keyword evidence="5" id="KW-0238">DNA-binding</keyword>
<dbReference type="InterPro" id="IPR000119">
    <property type="entry name" value="Hist_DNA-bd"/>
</dbReference>
<dbReference type="InterPro" id="IPR010992">
    <property type="entry name" value="IHF-like_DNA-bd_dom_sf"/>
</dbReference>
<accession>A0A8J6P6C0</accession>
<evidence type="ECO:0000313" key="10">
    <source>
        <dbReference type="Proteomes" id="UP000605201"/>
    </source>
</evidence>
<keyword evidence="3" id="KW-0810">Translation regulation</keyword>
<evidence type="ECO:0000256" key="3">
    <source>
        <dbReference type="ARBA" id="ARBA00022845"/>
    </source>
</evidence>
<dbReference type="GO" id="GO:0006417">
    <property type="term" value="P:regulation of translation"/>
    <property type="evidence" value="ECO:0007669"/>
    <property type="project" value="UniProtKB-KW"/>
</dbReference>
<dbReference type="GO" id="GO:0009893">
    <property type="term" value="P:positive regulation of metabolic process"/>
    <property type="evidence" value="ECO:0007669"/>
    <property type="project" value="UniProtKB-ARBA"/>
</dbReference>
<proteinExistence type="inferred from homology"/>
<dbReference type="CDD" id="cd13835">
    <property type="entry name" value="IHF_A"/>
    <property type="match status" value="1"/>
</dbReference>
<dbReference type="GO" id="GO:0030527">
    <property type="term" value="F:structural constituent of chromatin"/>
    <property type="evidence" value="ECO:0007669"/>
    <property type="project" value="InterPro"/>
</dbReference>
<evidence type="ECO:0000256" key="8">
    <source>
        <dbReference type="RuleBase" id="RU003939"/>
    </source>
</evidence>
<dbReference type="SUPFAM" id="SSF47729">
    <property type="entry name" value="IHF-like DNA-binding proteins"/>
    <property type="match status" value="1"/>
</dbReference>
<keyword evidence="4" id="KW-0805">Transcription regulation</keyword>
<evidence type="ECO:0000256" key="1">
    <source>
        <dbReference type="ARBA" id="ARBA00010529"/>
    </source>
</evidence>
<dbReference type="InterPro" id="IPR020816">
    <property type="entry name" value="Histone-like_DNA-bd_CS"/>
</dbReference>
<dbReference type="SMART" id="SM00411">
    <property type="entry name" value="BHL"/>
    <property type="match status" value="1"/>
</dbReference>
<name>A0A8J6P6C0_9BACT</name>
<dbReference type="PROSITE" id="PS00045">
    <property type="entry name" value="HISTONE_LIKE"/>
    <property type="match status" value="1"/>
</dbReference>
<dbReference type="GO" id="GO:0006310">
    <property type="term" value="P:DNA recombination"/>
    <property type="evidence" value="ECO:0007669"/>
    <property type="project" value="UniProtKB-KW"/>
</dbReference>
<dbReference type="Gene3D" id="4.10.520.10">
    <property type="entry name" value="IHF-like DNA-binding proteins"/>
    <property type="match status" value="1"/>
</dbReference>
<evidence type="ECO:0000256" key="5">
    <source>
        <dbReference type="ARBA" id="ARBA00023125"/>
    </source>
</evidence>
<comment type="caution">
    <text evidence="9">The sequence shown here is derived from an EMBL/GenBank/DDBJ whole genome shotgun (WGS) entry which is preliminary data.</text>
</comment>
<gene>
    <name evidence="9" type="ORF">H8D96_21570</name>
</gene>
<dbReference type="GO" id="GO:0006355">
    <property type="term" value="P:regulation of DNA-templated transcription"/>
    <property type="evidence" value="ECO:0007669"/>
    <property type="project" value="InterPro"/>
</dbReference>